<keyword evidence="4" id="KW-1185">Reference proteome</keyword>
<evidence type="ECO:0000256" key="1">
    <source>
        <dbReference type="ARBA" id="ARBA00005662"/>
    </source>
</evidence>
<dbReference type="SMART" id="SM00854">
    <property type="entry name" value="PGA_cap"/>
    <property type="match status" value="1"/>
</dbReference>
<gene>
    <name evidence="3" type="ORF">ACFOFO_06660</name>
</gene>
<sequence>MPQPIEAPQGGAHPVTLFLGGDVMTGRGVDQILPHPSKPHLYESYVRSAMGYVELAEGATGAIARPANFTYVWGDALAAIARERPAARIVNLETAVTASEQAWPGKAIHYRMHPANVPCLTAAGLDCCVLANNHVIDWGRSGLAETLATLRQAGLRTAGAGCDQVEAAAPAPIALSGTSRVLVFGYGMESSGVPPEWAATKDRSGVNLLRDLSARSVAAIAKQVGAHKQAGDIVVTSIHWGGNWGYEISTDERVFAQRLIDNAGVDVVHGHSAHHVKGIEVYHGRPILYGCGDFLNDYEGIGGYEAYRSDLALMYFPTLDAATG</sequence>
<dbReference type="PANTHER" id="PTHR33393:SF11">
    <property type="entry name" value="POLYGLUTAMINE SYNTHESIS ACCESSORY PROTEIN RV0574C-RELATED"/>
    <property type="match status" value="1"/>
</dbReference>
<dbReference type="Pfam" id="PF09587">
    <property type="entry name" value="PGA_cap"/>
    <property type="match status" value="1"/>
</dbReference>
<proteinExistence type="inferred from homology"/>
<name>A0ABV7F277_9BURK</name>
<comment type="similarity">
    <text evidence="1">Belongs to the CapA family.</text>
</comment>
<dbReference type="InterPro" id="IPR019079">
    <property type="entry name" value="Capsule_synth_CapA"/>
</dbReference>
<dbReference type="Gene3D" id="3.60.21.10">
    <property type="match status" value="1"/>
</dbReference>
<dbReference type="CDD" id="cd07381">
    <property type="entry name" value="MPP_CapA"/>
    <property type="match status" value="1"/>
</dbReference>
<dbReference type="InterPro" id="IPR029052">
    <property type="entry name" value="Metallo-depent_PP-like"/>
</dbReference>
<dbReference type="RefSeq" id="WP_390321637.1">
    <property type="nucleotide sequence ID" value="NZ_JBHRTP010000018.1"/>
</dbReference>
<organism evidence="3 4">
    <name type="scientific">Undibacterium arcticum</name>
    <dbReference type="NCBI Taxonomy" id="1762892"/>
    <lineage>
        <taxon>Bacteria</taxon>
        <taxon>Pseudomonadati</taxon>
        <taxon>Pseudomonadota</taxon>
        <taxon>Betaproteobacteria</taxon>
        <taxon>Burkholderiales</taxon>
        <taxon>Oxalobacteraceae</taxon>
        <taxon>Undibacterium</taxon>
    </lineage>
</organism>
<dbReference type="PANTHER" id="PTHR33393">
    <property type="entry name" value="POLYGLUTAMINE SYNTHESIS ACCESSORY PROTEIN RV0574C-RELATED"/>
    <property type="match status" value="1"/>
</dbReference>
<protein>
    <submittedName>
        <fullName evidence="3">CapA family protein</fullName>
    </submittedName>
</protein>
<evidence type="ECO:0000259" key="2">
    <source>
        <dbReference type="SMART" id="SM00854"/>
    </source>
</evidence>
<dbReference type="Proteomes" id="UP001595530">
    <property type="component" value="Unassembled WGS sequence"/>
</dbReference>
<accession>A0ABV7F277</accession>
<feature type="domain" description="Capsule synthesis protein CapA" evidence="2">
    <location>
        <begin position="16"/>
        <end position="298"/>
    </location>
</feature>
<dbReference type="InterPro" id="IPR052169">
    <property type="entry name" value="CW_Biosynth-Accessory"/>
</dbReference>
<reference evidence="4" key="1">
    <citation type="journal article" date="2019" name="Int. J. Syst. Evol. Microbiol.">
        <title>The Global Catalogue of Microorganisms (GCM) 10K type strain sequencing project: providing services to taxonomists for standard genome sequencing and annotation.</title>
        <authorList>
            <consortium name="The Broad Institute Genomics Platform"/>
            <consortium name="The Broad Institute Genome Sequencing Center for Infectious Disease"/>
            <person name="Wu L."/>
            <person name="Ma J."/>
        </authorList>
    </citation>
    <scope>NUCLEOTIDE SEQUENCE [LARGE SCALE GENOMIC DNA]</scope>
    <source>
        <strain evidence="4">KCTC 42986</strain>
    </source>
</reference>
<evidence type="ECO:0000313" key="3">
    <source>
        <dbReference type="EMBL" id="MFC3107640.1"/>
    </source>
</evidence>
<comment type="caution">
    <text evidence="3">The sequence shown here is derived from an EMBL/GenBank/DDBJ whole genome shotgun (WGS) entry which is preliminary data.</text>
</comment>
<dbReference type="EMBL" id="JBHRTP010000018">
    <property type="protein sequence ID" value="MFC3107640.1"/>
    <property type="molecule type" value="Genomic_DNA"/>
</dbReference>
<evidence type="ECO:0000313" key="4">
    <source>
        <dbReference type="Proteomes" id="UP001595530"/>
    </source>
</evidence>
<dbReference type="SUPFAM" id="SSF56300">
    <property type="entry name" value="Metallo-dependent phosphatases"/>
    <property type="match status" value="1"/>
</dbReference>